<organism evidence="1">
    <name type="scientific">Cupriavidus taiwanensis</name>
    <dbReference type="NCBI Taxonomy" id="164546"/>
    <lineage>
        <taxon>Bacteria</taxon>
        <taxon>Pseudomonadati</taxon>
        <taxon>Pseudomonadota</taxon>
        <taxon>Betaproteobacteria</taxon>
        <taxon>Burkholderiales</taxon>
        <taxon>Burkholderiaceae</taxon>
        <taxon>Cupriavidus</taxon>
    </lineage>
</organism>
<dbReference type="RefSeq" id="WP_172583733.1">
    <property type="nucleotide sequence ID" value="NZ_OFTF01000064.1"/>
</dbReference>
<proteinExistence type="predicted"/>
<geneLocation type="plasmid" evidence="1">
    <name>I</name>
</geneLocation>
<accession>A0A375HCN6</accession>
<sequence>MHRLAANQHHGREFRIRIGYVRLCGAAQIDLPGDNGDDHNDGADAEGPGHKLKVSCHGNRTGLQEVIWWRDYTKMLRDCATPVAGLTAPPFAIWKRDRAACDKQGYEVWACNALYAAAHFDFAPVAGACGSEAD</sequence>
<protein>
    <submittedName>
        <fullName evidence="1">Uncharacterized protein</fullName>
    </submittedName>
</protein>
<dbReference type="AlphaFoldDB" id="A0A375HCN6"/>
<evidence type="ECO:0000313" key="1">
    <source>
        <dbReference type="EMBL" id="SPD49065.1"/>
    </source>
</evidence>
<gene>
    <name evidence="1" type="ORF">CBM2612_P0410</name>
</gene>
<keyword evidence="1" id="KW-0614">Plasmid</keyword>
<name>A0A375HCN6_9BURK</name>
<reference evidence="1" key="1">
    <citation type="submission" date="2018-01" db="EMBL/GenBank/DDBJ databases">
        <authorList>
            <person name="Gaut B.S."/>
            <person name="Morton B.R."/>
            <person name="Clegg M.T."/>
            <person name="Duvall M.R."/>
        </authorList>
    </citation>
    <scope>NUCLEOTIDE SEQUENCE</scope>
    <source>
        <strain evidence="1">Cupriavidus taiwanensis STM 8555</strain>
    </source>
</reference>
<dbReference type="EMBL" id="LT984809">
    <property type="protein sequence ID" value="SPD49065.1"/>
    <property type="molecule type" value="Genomic_DNA"/>
</dbReference>